<dbReference type="Pfam" id="PF14559">
    <property type="entry name" value="TPR_19"/>
    <property type="match status" value="1"/>
</dbReference>
<dbReference type="InterPro" id="IPR019734">
    <property type="entry name" value="TPR_rpt"/>
</dbReference>
<organism evidence="6 7">
    <name type="scientific">Pirellulimonas nuda</name>
    <dbReference type="NCBI Taxonomy" id="2528009"/>
    <lineage>
        <taxon>Bacteria</taxon>
        <taxon>Pseudomonadati</taxon>
        <taxon>Planctomycetota</taxon>
        <taxon>Planctomycetia</taxon>
        <taxon>Pirellulales</taxon>
        <taxon>Lacipirellulaceae</taxon>
        <taxon>Pirellulimonas</taxon>
    </lineage>
</organism>
<feature type="region of interest" description="Disordered" evidence="4">
    <location>
        <begin position="302"/>
        <end position="341"/>
    </location>
</feature>
<gene>
    <name evidence="6" type="ORF">Pla175_01530</name>
</gene>
<proteinExistence type="predicted"/>
<dbReference type="SUPFAM" id="SSF48452">
    <property type="entry name" value="TPR-like"/>
    <property type="match status" value="2"/>
</dbReference>
<feature type="repeat" description="TPR" evidence="3">
    <location>
        <begin position="563"/>
        <end position="596"/>
    </location>
</feature>
<accession>A0A518D5Q2</accession>
<dbReference type="PROSITE" id="PS50005">
    <property type="entry name" value="TPR"/>
    <property type="match status" value="4"/>
</dbReference>
<dbReference type="EMBL" id="CP036291">
    <property type="protein sequence ID" value="QDU86801.1"/>
    <property type="molecule type" value="Genomic_DNA"/>
</dbReference>
<feature type="repeat" description="TPR" evidence="3">
    <location>
        <begin position="529"/>
        <end position="562"/>
    </location>
</feature>
<keyword evidence="2 3" id="KW-0802">TPR repeat</keyword>
<keyword evidence="5" id="KW-0732">Signal</keyword>
<feature type="region of interest" description="Disordered" evidence="4">
    <location>
        <begin position="107"/>
        <end position="230"/>
    </location>
</feature>
<evidence type="ECO:0000256" key="3">
    <source>
        <dbReference type="PROSITE-ProRule" id="PRU00339"/>
    </source>
</evidence>
<name>A0A518D5Q2_9BACT</name>
<evidence type="ECO:0000256" key="5">
    <source>
        <dbReference type="SAM" id="SignalP"/>
    </source>
</evidence>
<keyword evidence="7" id="KW-1185">Reference proteome</keyword>
<dbReference type="PANTHER" id="PTHR44858">
    <property type="entry name" value="TETRATRICOPEPTIDE REPEAT PROTEIN 6"/>
    <property type="match status" value="1"/>
</dbReference>
<dbReference type="InterPro" id="IPR050498">
    <property type="entry name" value="Ycf3"/>
</dbReference>
<feature type="repeat" description="TPR" evidence="3">
    <location>
        <begin position="597"/>
        <end position="630"/>
    </location>
</feature>
<feature type="compositionally biased region" description="Polar residues" evidence="4">
    <location>
        <begin position="47"/>
        <end position="56"/>
    </location>
</feature>
<evidence type="ECO:0000313" key="6">
    <source>
        <dbReference type="EMBL" id="QDU86801.1"/>
    </source>
</evidence>
<dbReference type="KEGG" id="pnd:Pla175_01530"/>
<feature type="compositionally biased region" description="Low complexity" evidence="4">
    <location>
        <begin position="326"/>
        <end position="341"/>
    </location>
</feature>
<dbReference type="PROSITE" id="PS50293">
    <property type="entry name" value="TPR_REGION"/>
    <property type="match status" value="1"/>
</dbReference>
<feature type="compositionally biased region" description="Polar residues" evidence="4">
    <location>
        <begin position="165"/>
        <end position="180"/>
    </location>
</feature>
<dbReference type="SMART" id="SM00028">
    <property type="entry name" value="TPR"/>
    <property type="match status" value="6"/>
</dbReference>
<dbReference type="PANTHER" id="PTHR44858:SF1">
    <property type="entry name" value="UDP-N-ACETYLGLUCOSAMINE--PEPTIDE N-ACETYLGLUCOSAMINYLTRANSFERASE SPINDLY-RELATED"/>
    <property type="match status" value="1"/>
</dbReference>
<evidence type="ECO:0000256" key="4">
    <source>
        <dbReference type="SAM" id="MobiDB-lite"/>
    </source>
</evidence>
<feature type="region of interest" description="Disordered" evidence="4">
    <location>
        <begin position="47"/>
        <end position="92"/>
    </location>
</feature>
<dbReference type="InterPro" id="IPR011990">
    <property type="entry name" value="TPR-like_helical_dom_sf"/>
</dbReference>
<keyword evidence="6" id="KW-0449">Lipoprotein</keyword>
<reference evidence="6 7" key="1">
    <citation type="submission" date="2019-02" db="EMBL/GenBank/DDBJ databases">
        <title>Deep-cultivation of Planctomycetes and their phenomic and genomic characterization uncovers novel biology.</title>
        <authorList>
            <person name="Wiegand S."/>
            <person name="Jogler M."/>
            <person name="Boedeker C."/>
            <person name="Pinto D."/>
            <person name="Vollmers J."/>
            <person name="Rivas-Marin E."/>
            <person name="Kohn T."/>
            <person name="Peeters S.H."/>
            <person name="Heuer A."/>
            <person name="Rast P."/>
            <person name="Oberbeckmann S."/>
            <person name="Bunk B."/>
            <person name="Jeske O."/>
            <person name="Meyerdierks A."/>
            <person name="Storesund J.E."/>
            <person name="Kallscheuer N."/>
            <person name="Luecker S."/>
            <person name="Lage O.M."/>
            <person name="Pohl T."/>
            <person name="Merkel B.J."/>
            <person name="Hornburger P."/>
            <person name="Mueller R.-W."/>
            <person name="Bruemmer F."/>
            <person name="Labrenz M."/>
            <person name="Spormann A.M."/>
            <person name="Op den Camp H."/>
            <person name="Overmann J."/>
            <person name="Amann R."/>
            <person name="Jetten M.S.M."/>
            <person name="Mascher T."/>
            <person name="Medema M.H."/>
            <person name="Devos D.P."/>
            <person name="Kaster A.-K."/>
            <person name="Ovreas L."/>
            <person name="Rohde M."/>
            <person name="Galperin M.Y."/>
            <person name="Jogler C."/>
        </authorList>
    </citation>
    <scope>NUCLEOTIDE SEQUENCE [LARGE SCALE GENOMIC DNA]</scope>
    <source>
        <strain evidence="6 7">Pla175</strain>
    </source>
</reference>
<dbReference type="Pfam" id="PF13432">
    <property type="entry name" value="TPR_16"/>
    <property type="match status" value="1"/>
</dbReference>
<dbReference type="Gene3D" id="1.25.40.10">
    <property type="entry name" value="Tetratricopeptide repeat domain"/>
    <property type="match status" value="1"/>
</dbReference>
<dbReference type="RefSeq" id="WP_197527179.1">
    <property type="nucleotide sequence ID" value="NZ_CP036291.1"/>
</dbReference>
<evidence type="ECO:0000313" key="7">
    <source>
        <dbReference type="Proteomes" id="UP000317429"/>
    </source>
</evidence>
<evidence type="ECO:0000256" key="2">
    <source>
        <dbReference type="ARBA" id="ARBA00022803"/>
    </source>
</evidence>
<feature type="repeat" description="TPR" evidence="3">
    <location>
        <begin position="495"/>
        <end position="528"/>
    </location>
</feature>
<sequence length="737" mass="77246" precursor="true">MDELLCKRTLASSLLSLAIAAASVASADDGVVYVGDLTAAQASSPKLPTLGAQSRQGGARPTLFAQPSAGAAGRPQPSGVPTQQPQQAAEAKPKGLFARLGWFGSEPAAPQQPVQISPRVDPRVQPAQYTRNERSPAVQTRRGDQRTGLLSGLFSDDSDKAPSMPKQQQRQMPPSISKQQLAHEPLAQQSSAGRPSASLAESTGRPAGLPMPMPTGRPAANASADSGIVFASDSPKPIAVAQPAAEPEAVFITDTPAPVAQRAAQPASQPEAKPAIAAADLLPKRLSPPSYLDNTPATTVKVVSPTQPAPTASSPQQPKPLVMAQPAATPTAPTGTPTAGAINNAFVLSPPQATLSEQTPPAHVAVAAAPQAGPVVKPADEMPAPREFNRPAIVLPNPVAVQAPVQQQPSDRAADLLTEANAVAQRAVNEAELTEVVQRCRHVLAIDHSEVAVKYSNELAAWALNKRGELRADAGQGDLAMNDFEDALRMDTAGWRPLHNRGVLLAQQGAYAEAFEAFNRTISLNNNFAKAFSNRAALYVQAGDLGAALRDFQRAIEIDPDLAVAHKGRGRVCHMLGKMDEALQHLDAAMMLTPGDAQVASSRADLLMDMGRYAQAIEGYRQSIALDQTLPTPYRNLAWLEATCPDPAHRNGAEAVAHAQRAIELSAEVDDISLDTLAAAQAAAGDYEGAVQTLGQAIVIAPAADAEGYSQRLALYKSGQCFTTEPVAPVKTASYLR</sequence>
<feature type="chain" id="PRO_5022213869" evidence="5">
    <location>
        <begin position="28"/>
        <end position="737"/>
    </location>
</feature>
<feature type="compositionally biased region" description="Low complexity" evidence="4">
    <location>
        <begin position="304"/>
        <end position="316"/>
    </location>
</feature>
<dbReference type="Proteomes" id="UP000317429">
    <property type="component" value="Chromosome"/>
</dbReference>
<feature type="signal peptide" evidence="5">
    <location>
        <begin position="1"/>
        <end position="27"/>
    </location>
</feature>
<keyword evidence="1" id="KW-0677">Repeat</keyword>
<evidence type="ECO:0000256" key="1">
    <source>
        <dbReference type="ARBA" id="ARBA00022737"/>
    </source>
</evidence>
<dbReference type="AlphaFoldDB" id="A0A518D5Q2"/>
<protein>
    <submittedName>
        <fullName evidence="6">Lipoprotein NlpI</fullName>
    </submittedName>
</protein>